<feature type="compositionally biased region" description="Polar residues" evidence="1">
    <location>
        <begin position="199"/>
        <end position="210"/>
    </location>
</feature>
<name>A0A316W5A3_9BASI</name>
<reference evidence="2 3" key="1">
    <citation type="journal article" date="2018" name="Mol. Biol. Evol.">
        <title>Broad Genomic Sampling Reveals a Smut Pathogenic Ancestry of the Fungal Clade Ustilaginomycotina.</title>
        <authorList>
            <person name="Kijpornyongpan T."/>
            <person name="Mondo S.J."/>
            <person name="Barry K."/>
            <person name="Sandor L."/>
            <person name="Lee J."/>
            <person name="Lipzen A."/>
            <person name="Pangilinan J."/>
            <person name="LaButti K."/>
            <person name="Hainaut M."/>
            <person name="Henrissat B."/>
            <person name="Grigoriev I.V."/>
            <person name="Spatafora J.W."/>
            <person name="Aime M.C."/>
        </authorList>
    </citation>
    <scope>NUCLEOTIDE SEQUENCE [LARGE SCALE GENOMIC DNA]</scope>
    <source>
        <strain evidence="2 3">MCA 4658</strain>
    </source>
</reference>
<sequence>MANVSLSVLTSTYVVLKRIQLPLWHMTDTTGGGTTSIDLPLHFRTAVARGRIHQQGRPSVSSRRVRKNGRCPQTSRIASFRSENRCPSALQVERHLRSVVRMPYWLCCPIPISAALYMSLRAYEVLLRRASSEITETFDAMHSERLQLTSTNLAARRLRWGGSASRHRMRIFSENSPHQPQALSPSCALRVSPRACANASSLHQTGSKSSEGWKKRPGGGKRRRLASADKKMEVGRRRRGVVQLRQI</sequence>
<feature type="region of interest" description="Disordered" evidence="1">
    <location>
        <begin position="199"/>
        <end position="247"/>
    </location>
</feature>
<organism evidence="2 3">
    <name type="scientific">Ceraceosorus guamensis</name>
    <dbReference type="NCBI Taxonomy" id="1522189"/>
    <lineage>
        <taxon>Eukaryota</taxon>
        <taxon>Fungi</taxon>
        <taxon>Dikarya</taxon>
        <taxon>Basidiomycota</taxon>
        <taxon>Ustilaginomycotina</taxon>
        <taxon>Exobasidiomycetes</taxon>
        <taxon>Ceraceosorales</taxon>
        <taxon>Ceraceosoraceae</taxon>
        <taxon>Ceraceosorus</taxon>
    </lineage>
</organism>
<dbReference type="RefSeq" id="XP_025372286.1">
    <property type="nucleotide sequence ID" value="XM_025511119.1"/>
</dbReference>
<evidence type="ECO:0000256" key="1">
    <source>
        <dbReference type="SAM" id="MobiDB-lite"/>
    </source>
</evidence>
<protein>
    <submittedName>
        <fullName evidence="2">Uncharacterized protein</fullName>
    </submittedName>
</protein>
<gene>
    <name evidence="2" type="ORF">IE81DRAFT_230400</name>
</gene>
<feature type="compositionally biased region" description="Basic and acidic residues" evidence="1">
    <location>
        <begin position="226"/>
        <end position="235"/>
    </location>
</feature>
<dbReference type="InParanoid" id="A0A316W5A3"/>
<keyword evidence="3" id="KW-1185">Reference proteome</keyword>
<dbReference type="EMBL" id="KZ819357">
    <property type="protein sequence ID" value="PWN45126.1"/>
    <property type="molecule type" value="Genomic_DNA"/>
</dbReference>
<accession>A0A316W5A3</accession>
<dbReference type="AlphaFoldDB" id="A0A316W5A3"/>
<dbReference type="GeneID" id="37032989"/>
<proteinExistence type="predicted"/>
<evidence type="ECO:0000313" key="3">
    <source>
        <dbReference type="Proteomes" id="UP000245783"/>
    </source>
</evidence>
<dbReference type="Proteomes" id="UP000245783">
    <property type="component" value="Unassembled WGS sequence"/>
</dbReference>
<evidence type="ECO:0000313" key="2">
    <source>
        <dbReference type="EMBL" id="PWN45126.1"/>
    </source>
</evidence>
<feature type="compositionally biased region" description="Basic residues" evidence="1">
    <location>
        <begin position="215"/>
        <end position="225"/>
    </location>
</feature>